<evidence type="ECO:0000256" key="1">
    <source>
        <dbReference type="SAM" id="MobiDB-lite"/>
    </source>
</evidence>
<reference evidence="2 3" key="1">
    <citation type="submission" date="2019-02" db="EMBL/GenBank/DDBJ databases">
        <title>Genome sequencing of the rare red list fungi Dentipellis fragilis.</title>
        <authorList>
            <person name="Buettner E."/>
            <person name="Kellner H."/>
        </authorList>
    </citation>
    <scope>NUCLEOTIDE SEQUENCE [LARGE SCALE GENOMIC DNA]</scope>
    <source>
        <strain evidence="2 3">DSM 105465</strain>
    </source>
</reference>
<comment type="caution">
    <text evidence="2">The sequence shown here is derived from an EMBL/GenBank/DDBJ whole genome shotgun (WGS) entry which is preliminary data.</text>
</comment>
<feature type="region of interest" description="Disordered" evidence="1">
    <location>
        <begin position="238"/>
        <end position="268"/>
    </location>
</feature>
<dbReference type="Proteomes" id="UP000298327">
    <property type="component" value="Unassembled WGS sequence"/>
</dbReference>
<dbReference type="AlphaFoldDB" id="A0A4Y9XVY3"/>
<organism evidence="2 3">
    <name type="scientific">Dentipellis fragilis</name>
    <dbReference type="NCBI Taxonomy" id="205917"/>
    <lineage>
        <taxon>Eukaryota</taxon>
        <taxon>Fungi</taxon>
        <taxon>Dikarya</taxon>
        <taxon>Basidiomycota</taxon>
        <taxon>Agaricomycotina</taxon>
        <taxon>Agaricomycetes</taxon>
        <taxon>Russulales</taxon>
        <taxon>Hericiaceae</taxon>
        <taxon>Dentipellis</taxon>
    </lineage>
</organism>
<sequence>MCARHRLLALALASARCSPRGKFSRNLRHFSPLFDTRQTGLAIKEHASKTLLEDERIAFQHEAEALTLLLVGSPAIFPPDLTQSPDTISGPYYPLAARRGANFLEICTVFRRVFDTQHADFVTREEAFERLREGQELAFPCEIEPGELTSSRYRLRHPIRPPDIWILGAAVRALYRRAPRCSTPQVVHGGRISDGPRSRPQRAHRVQRFAGRSFSRAMARVEDAYTIASLLSNDAMMPSESNRDVHQRGWNATRSGTRGNRRRPMATRRRPRNDLCRCNCTPASTVALVVWRTFCVDARSPLYAGSHLRQSQIGAAEEPFLPCAPSPAHHRPSLGRPTARVHLDAHHRTHTSFDDTNDGQPVPRRRALARLNRHAERDPWQDKETRRCACDDLRRIHASHHLDIHNPVYPLTVLQAEPAQTTVVQTREHHGLALSRAQRSRVGKTHRAVHDHPVCTESIAPPAHGPLLSLDNATTGGPNATSINEGGTRRAAGFVAAAEGR</sequence>
<dbReference type="EMBL" id="SEOQ01001087">
    <property type="protein sequence ID" value="TFY53928.1"/>
    <property type="molecule type" value="Genomic_DNA"/>
</dbReference>
<evidence type="ECO:0000313" key="3">
    <source>
        <dbReference type="Proteomes" id="UP000298327"/>
    </source>
</evidence>
<evidence type="ECO:0000313" key="2">
    <source>
        <dbReference type="EMBL" id="TFY53928.1"/>
    </source>
</evidence>
<protein>
    <submittedName>
        <fullName evidence="2">Uncharacterized protein</fullName>
    </submittedName>
</protein>
<proteinExistence type="predicted"/>
<keyword evidence="3" id="KW-1185">Reference proteome</keyword>
<feature type="compositionally biased region" description="Basic residues" evidence="1">
    <location>
        <begin position="259"/>
        <end position="268"/>
    </location>
</feature>
<name>A0A4Y9XVY3_9AGAM</name>
<gene>
    <name evidence="2" type="ORF">EVG20_g9912</name>
</gene>
<accession>A0A4Y9XVY3</accession>